<accession>A0ABU0MJS7</accession>
<proteinExistence type="predicted"/>
<dbReference type="InterPro" id="IPR001789">
    <property type="entry name" value="Sig_transdc_resp-reg_receiver"/>
</dbReference>
<evidence type="ECO:0000256" key="1">
    <source>
        <dbReference type="ARBA" id="ARBA00022553"/>
    </source>
</evidence>
<name>A0ABU0MJS7_9PROT</name>
<dbReference type="RefSeq" id="WP_246513046.1">
    <property type="nucleotide sequence ID" value="NZ_JAGINO010000008.1"/>
</dbReference>
<dbReference type="Proteomes" id="UP001244552">
    <property type="component" value="Unassembled WGS sequence"/>
</dbReference>
<keyword evidence="5" id="KW-1185">Reference proteome</keyword>
<dbReference type="Pfam" id="PF00072">
    <property type="entry name" value="Response_reg"/>
    <property type="match status" value="1"/>
</dbReference>
<dbReference type="InterPro" id="IPR011006">
    <property type="entry name" value="CheY-like_superfamily"/>
</dbReference>
<evidence type="ECO:0000313" key="4">
    <source>
        <dbReference type="EMBL" id="MDQ0533707.1"/>
    </source>
</evidence>
<gene>
    <name evidence="4" type="ORF">QO018_002570</name>
</gene>
<evidence type="ECO:0000256" key="2">
    <source>
        <dbReference type="PROSITE-ProRule" id="PRU00169"/>
    </source>
</evidence>
<reference evidence="4 5" key="1">
    <citation type="submission" date="2023-07" db="EMBL/GenBank/DDBJ databases">
        <title>Genomic Encyclopedia of Type Strains, Phase IV (KMG-IV): sequencing the most valuable type-strain genomes for metagenomic binning, comparative biology and taxonomic classification.</title>
        <authorList>
            <person name="Goeker M."/>
        </authorList>
    </citation>
    <scope>NUCLEOTIDE SEQUENCE [LARGE SCALE GENOMIC DNA]</scope>
    <source>
        <strain evidence="4 5">DSM 19922</strain>
    </source>
</reference>
<dbReference type="InterPro" id="IPR050595">
    <property type="entry name" value="Bact_response_regulator"/>
</dbReference>
<organism evidence="4 5">
    <name type="scientific">Azospirillum picis</name>
    <dbReference type="NCBI Taxonomy" id="488438"/>
    <lineage>
        <taxon>Bacteria</taxon>
        <taxon>Pseudomonadati</taxon>
        <taxon>Pseudomonadota</taxon>
        <taxon>Alphaproteobacteria</taxon>
        <taxon>Rhodospirillales</taxon>
        <taxon>Azospirillaceae</taxon>
        <taxon>Azospirillum</taxon>
    </lineage>
</organism>
<sequence length="159" mass="16213">MESAGIGQGMVQGQGQGMGMGQEAVVFGVLSVLVVEDDPFTRMVLAKMLGGLGVGTVIQAADGETALAAVADRTPDVILCDVEMQPLDGFGFVRALRAGTPSGRDRPPVVFMSGRVDQERRDSAGAVGVDALLAKPVAPAALRGVLAACLKAESVVAPH</sequence>
<dbReference type="CDD" id="cd17546">
    <property type="entry name" value="REC_hyHK_CKI1_RcsC-like"/>
    <property type="match status" value="1"/>
</dbReference>
<protein>
    <submittedName>
        <fullName evidence="4">Two-component system chemotaxis response regulator CheY</fullName>
    </submittedName>
</protein>
<dbReference type="PANTHER" id="PTHR44591">
    <property type="entry name" value="STRESS RESPONSE REGULATOR PROTEIN 1"/>
    <property type="match status" value="1"/>
</dbReference>
<dbReference type="PANTHER" id="PTHR44591:SF3">
    <property type="entry name" value="RESPONSE REGULATORY DOMAIN-CONTAINING PROTEIN"/>
    <property type="match status" value="1"/>
</dbReference>
<feature type="modified residue" description="4-aspartylphosphate" evidence="2">
    <location>
        <position position="81"/>
    </location>
</feature>
<dbReference type="SMART" id="SM00448">
    <property type="entry name" value="REC"/>
    <property type="match status" value="1"/>
</dbReference>
<evidence type="ECO:0000259" key="3">
    <source>
        <dbReference type="PROSITE" id="PS50110"/>
    </source>
</evidence>
<feature type="domain" description="Response regulatory" evidence="3">
    <location>
        <begin position="31"/>
        <end position="150"/>
    </location>
</feature>
<dbReference type="EMBL" id="JAUSVU010000008">
    <property type="protein sequence ID" value="MDQ0533707.1"/>
    <property type="molecule type" value="Genomic_DNA"/>
</dbReference>
<dbReference type="SUPFAM" id="SSF52172">
    <property type="entry name" value="CheY-like"/>
    <property type="match status" value="1"/>
</dbReference>
<dbReference type="PROSITE" id="PS50110">
    <property type="entry name" value="RESPONSE_REGULATORY"/>
    <property type="match status" value="1"/>
</dbReference>
<comment type="caution">
    <text evidence="4">The sequence shown here is derived from an EMBL/GenBank/DDBJ whole genome shotgun (WGS) entry which is preliminary data.</text>
</comment>
<dbReference type="Gene3D" id="3.40.50.2300">
    <property type="match status" value="1"/>
</dbReference>
<evidence type="ECO:0000313" key="5">
    <source>
        <dbReference type="Proteomes" id="UP001244552"/>
    </source>
</evidence>
<keyword evidence="1 2" id="KW-0597">Phosphoprotein</keyword>